<evidence type="ECO:0000259" key="3">
    <source>
        <dbReference type="PROSITE" id="PS50076"/>
    </source>
</evidence>
<dbReference type="Gene3D" id="3.90.79.10">
    <property type="entry name" value="Nucleoside Triphosphate Pyrophosphohydrolase"/>
    <property type="match status" value="1"/>
</dbReference>
<dbReference type="Pfam" id="PF00293">
    <property type="entry name" value="NUDIX"/>
    <property type="match status" value="1"/>
</dbReference>
<evidence type="ECO:0000313" key="6">
    <source>
        <dbReference type="Proteomes" id="UP000501690"/>
    </source>
</evidence>
<sequence>MNKTNFARLFHSTNHLQRKAHTFWESRCNDHSRRFGRLRAKQTLLRDVNAYAQFMFQSWKEDVDEDDSSPSQGSSWFRKHSGRHRNGNQRAKHRFRRGHEFCKDDFDVETGFHSAFGGNRSFYWSFINEENPQRRSGGFYNNRKSQKWRHQSENEYGKSTKAESDCSHSDLVSYRLALGLSASGPLRLEDVKNAYRISALKWHPDRHHGVSKGDVQNVKFCQWCGGPTKPGIPEGEERFRAICTSCGKIAYQNPKMVVGCLIEHDNKVLLCKRKIEPSYGLWTLPAGYLEMGESAREGAIRETREEANAEVEVISPFAQLDIPLIGQTYIIFLARLKNPHFSPGPESSECQLFPLNEIPFNSLSFSSMVVTLNLYVEDKKAGGKPKFHYGTINKRPGTSASDIHAYTLDHHMQS</sequence>
<dbReference type="InterPro" id="IPR001623">
    <property type="entry name" value="DnaJ_domain"/>
</dbReference>
<protein>
    <submittedName>
        <fullName evidence="5">Nudix hydrolase</fullName>
    </submittedName>
</protein>
<dbReference type="PROSITE" id="PS51462">
    <property type="entry name" value="NUDIX"/>
    <property type="match status" value="1"/>
</dbReference>
<dbReference type="PROSITE" id="PS00893">
    <property type="entry name" value="NUDIX_BOX"/>
    <property type="match status" value="1"/>
</dbReference>
<dbReference type="AlphaFoldDB" id="A0A4D6MZA1"/>
<feature type="region of interest" description="Disordered" evidence="2">
    <location>
        <begin position="63"/>
        <end position="92"/>
    </location>
</feature>
<keyword evidence="1 5" id="KW-0378">Hydrolase</keyword>
<evidence type="ECO:0000313" key="5">
    <source>
        <dbReference type="EMBL" id="QCE05185.1"/>
    </source>
</evidence>
<feature type="compositionally biased region" description="Basic residues" evidence="2">
    <location>
        <begin position="77"/>
        <end position="92"/>
    </location>
</feature>
<dbReference type="Pfam" id="PF14803">
    <property type="entry name" value="Zn_ribbon_Nudix"/>
    <property type="match status" value="1"/>
</dbReference>
<dbReference type="CDD" id="cd04511">
    <property type="entry name" value="NUDIX_Hydrolase"/>
    <property type="match status" value="1"/>
</dbReference>
<keyword evidence="6" id="KW-1185">Reference proteome</keyword>
<feature type="region of interest" description="Disordered" evidence="2">
    <location>
        <begin position="135"/>
        <end position="161"/>
    </location>
</feature>
<name>A0A4D6MZA1_VIGUN</name>
<dbReference type="SUPFAM" id="SSF46565">
    <property type="entry name" value="Chaperone J-domain"/>
    <property type="match status" value="1"/>
</dbReference>
<evidence type="ECO:0000259" key="4">
    <source>
        <dbReference type="PROSITE" id="PS51462"/>
    </source>
</evidence>
<dbReference type="InterPro" id="IPR020084">
    <property type="entry name" value="NUDIX_hydrolase_CS"/>
</dbReference>
<dbReference type="Proteomes" id="UP000501690">
    <property type="component" value="Linkage Group LG9"/>
</dbReference>
<feature type="domain" description="Nudix hydrolase" evidence="4">
    <location>
        <begin position="253"/>
        <end position="376"/>
    </location>
</feature>
<dbReference type="SUPFAM" id="SSF55811">
    <property type="entry name" value="Nudix"/>
    <property type="match status" value="1"/>
</dbReference>
<evidence type="ECO:0000256" key="2">
    <source>
        <dbReference type="SAM" id="MobiDB-lite"/>
    </source>
</evidence>
<evidence type="ECO:0000256" key="1">
    <source>
        <dbReference type="ARBA" id="ARBA00022801"/>
    </source>
</evidence>
<accession>A0A4D6MZA1</accession>
<feature type="compositionally biased region" description="Basic and acidic residues" evidence="2">
    <location>
        <begin position="150"/>
        <end position="161"/>
    </location>
</feature>
<dbReference type="PANTHER" id="PTHR43222">
    <property type="entry name" value="NUDIX HYDROLASE 23"/>
    <property type="match status" value="1"/>
</dbReference>
<dbReference type="InterPro" id="IPR029401">
    <property type="entry name" value="Nudix_N"/>
</dbReference>
<organism evidence="5 6">
    <name type="scientific">Vigna unguiculata</name>
    <name type="common">Cowpea</name>
    <dbReference type="NCBI Taxonomy" id="3917"/>
    <lineage>
        <taxon>Eukaryota</taxon>
        <taxon>Viridiplantae</taxon>
        <taxon>Streptophyta</taxon>
        <taxon>Embryophyta</taxon>
        <taxon>Tracheophyta</taxon>
        <taxon>Spermatophyta</taxon>
        <taxon>Magnoliopsida</taxon>
        <taxon>eudicotyledons</taxon>
        <taxon>Gunneridae</taxon>
        <taxon>Pentapetalae</taxon>
        <taxon>rosids</taxon>
        <taxon>fabids</taxon>
        <taxon>Fabales</taxon>
        <taxon>Fabaceae</taxon>
        <taxon>Papilionoideae</taxon>
        <taxon>50 kb inversion clade</taxon>
        <taxon>NPAAA clade</taxon>
        <taxon>indigoferoid/millettioid clade</taxon>
        <taxon>Phaseoleae</taxon>
        <taxon>Vigna</taxon>
    </lineage>
</organism>
<gene>
    <name evidence="5" type="ORF">DEO72_LG9g186</name>
</gene>
<reference evidence="5 6" key="1">
    <citation type="submission" date="2019-04" db="EMBL/GenBank/DDBJ databases">
        <title>An improved genome assembly and genetic linkage map for asparagus bean, Vigna unguiculata ssp. sesquipedialis.</title>
        <authorList>
            <person name="Xia Q."/>
            <person name="Zhang R."/>
            <person name="Dong Y."/>
        </authorList>
    </citation>
    <scope>NUCLEOTIDE SEQUENCE [LARGE SCALE GENOMIC DNA]</scope>
    <source>
        <tissue evidence="5">Leaf</tissue>
    </source>
</reference>
<dbReference type="GO" id="GO:0016787">
    <property type="term" value="F:hydrolase activity"/>
    <property type="evidence" value="ECO:0007669"/>
    <property type="project" value="UniProtKB-KW"/>
</dbReference>
<dbReference type="Gene3D" id="2.20.70.10">
    <property type="match status" value="1"/>
</dbReference>
<proteinExistence type="predicted"/>
<dbReference type="PANTHER" id="PTHR43222:SF2">
    <property type="entry name" value="NUDIX HYDROLASE 23, CHLOROPLASTIC"/>
    <property type="match status" value="1"/>
</dbReference>
<dbReference type="InterPro" id="IPR015797">
    <property type="entry name" value="NUDIX_hydrolase-like_dom_sf"/>
</dbReference>
<dbReference type="InterPro" id="IPR000086">
    <property type="entry name" value="NUDIX_hydrolase_dom"/>
</dbReference>
<dbReference type="InterPro" id="IPR036869">
    <property type="entry name" value="J_dom_sf"/>
</dbReference>
<dbReference type="Gene3D" id="1.10.287.110">
    <property type="entry name" value="DnaJ domain"/>
    <property type="match status" value="1"/>
</dbReference>
<dbReference type="PROSITE" id="PS50076">
    <property type="entry name" value="DNAJ_2"/>
    <property type="match status" value="1"/>
</dbReference>
<feature type="domain" description="J" evidence="3">
    <location>
        <begin position="173"/>
        <end position="280"/>
    </location>
</feature>
<dbReference type="EMBL" id="CP039353">
    <property type="protein sequence ID" value="QCE05185.1"/>
    <property type="molecule type" value="Genomic_DNA"/>
</dbReference>